<evidence type="ECO:0000256" key="2">
    <source>
        <dbReference type="ARBA" id="ARBA00010058"/>
    </source>
</evidence>
<dbReference type="SUPFAM" id="SSF55770">
    <property type="entry name" value="Profilin (actin-binding protein)"/>
    <property type="match status" value="1"/>
</dbReference>
<evidence type="ECO:0000313" key="9">
    <source>
        <dbReference type="EMBL" id="EDO36356.1"/>
    </source>
</evidence>
<accession>A7SIX3</accession>
<evidence type="ECO:0000256" key="6">
    <source>
        <dbReference type="ARBA" id="ARBA00023212"/>
    </source>
</evidence>
<comment type="subcellular location">
    <subcellularLocation>
        <location evidence="1">Cytoplasm</location>
        <location evidence="1">Cytoskeleton</location>
    </subcellularLocation>
</comment>
<dbReference type="GO" id="GO:0003785">
    <property type="term" value="F:actin monomer binding"/>
    <property type="evidence" value="ECO:0000318"/>
    <property type="project" value="GO_Central"/>
</dbReference>
<evidence type="ECO:0000256" key="3">
    <source>
        <dbReference type="ARBA" id="ARBA00011583"/>
    </source>
</evidence>
<dbReference type="InterPro" id="IPR048278">
    <property type="entry name" value="PFN"/>
</dbReference>
<dbReference type="CDD" id="cd00148">
    <property type="entry name" value="PROF"/>
    <property type="match status" value="1"/>
</dbReference>
<comment type="similarity">
    <text evidence="2 8">Belongs to the profilin family.</text>
</comment>
<dbReference type="InParanoid" id="A7SIX3"/>
<dbReference type="STRING" id="45351.A7SIX3"/>
<reference evidence="9 10" key="1">
    <citation type="journal article" date="2007" name="Science">
        <title>Sea anemone genome reveals ancestral eumetazoan gene repertoire and genomic organization.</title>
        <authorList>
            <person name="Putnam N.H."/>
            <person name="Srivastava M."/>
            <person name="Hellsten U."/>
            <person name="Dirks B."/>
            <person name="Chapman J."/>
            <person name="Salamov A."/>
            <person name="Terry A."/>
            <person name="Shapiro H."/>
            <person name="Lindquist E."/>
            <person name="Kapitonov V.V."/>
            <person name="Jurka J."/>
            <person name="Genikhovich G."/>
            <person name="Grigoriev I.V."/>
            <person name="Lucas S.M."/>
            <person name="Steele R.E."/>
            <person name="Finnerty J.R."/>
            <person name="Technau U."/>
            <person name="Martindale M.Q."/>
            <person name="Rokhsar D.S."/>
        </authorList>
    </citation>
    <scope>NUCLEOTIDE SEQUENCE [LARGE SCALE GENOMIC DNA]</scope>
    <source>
        <strain evidence="10">CH2 X CH6</strain>
    </source>
</reference>
<dbReference type="PANTHER" id="PTHR11604">
    <property type="entry name" value="PROFILIN"/>
    <property type="match status" value="1"/>
</dbReference>
<dbReference type="AlphaFoldDB" id="A7SIX3"/>
<dbReference type="GO" id="GO:0005856">
    <property type="term" value="C:cytoskeleton"/>
    <property type="evidence" value="ECO:0007669"/>
    <property type="project" value="UniProtKB-SubCell"/>
</dbReference>
<dbReference type="GO" id="GO:0005938">
    <property type="term" value="C:cell cortex"/>
    <property type="evidence" value="ECO:0000318"/>
    <property type="project" value="GO_Central"/>
</dbReference>
<comment type="function">
    <text evidence="7">Binds to actin and affects the structure of the cytoskeleton. At high concentrations, profilin prevents the polymerization of actin, whereas it enhances it at low concentrations.</text>
</comment>
<dbReference type="InterPro" id="IPR036140">
    <property type="entry name" value="PFN_sf"/>
</dbReference>
<dbReference type="eggNOG" id="KOG1755">
    <property type="taxonomic scope" value="Eukaryota"/>
</dbReference>
<keyword evidence="4" id="KW-0963">Cytoplasm</keyword>
<dbReference type="KEGG" id="nve:5507821"/>
<protein>
    <recommendedName>
        <fullName evidence="8">Profilin</fullName>
    </recommendedName>
</protein>
<dbReference type="Proteomes" id="UP000001593">
    <property type="component" value="Unassembled WGS sequence"/>
</dbReference>
<dbReference type="InterPro" id="IPR027310">
    <property type="entry name" value="Profilin_CS"/>
</dbReference>
<sequence length="127" mass="13617">MSWQAYVDNNMVGTGKVQRAAIHGLDGSCWATSSGFSVSQQEAMELLKSLKDGSVSAKTIGGAKYMMLRNDQESKICYLKLKDKGGFCVCLTKQALVIGGYEESAGGAGNCNNVVEQLAQYLKESGY</sequence>
<dbReference type="EMBL" id="DS469672">
    <property type="protein sequence ID" value="EDO36356.1"/>
    <property type="molecule type" value="Genomic_DNA"/>
</dbReference>
<keyword evidence="10" id="KW-1185">Reference proteome</keyword>
<dbReference type="OMA" id="LMCDFDG"/>
<keyword evidence="6 7" id="KW-0206">Cytoskeleton</keyword>
<comment type="subunit">
    <text evidence="3 7">Occurs in many kinds of cells as a complex with monomeric actin in a 1:1 ratio.</text>
</comment>
<evidence type="ECO:0000256" key="5">
    <source>
        <dbReference type="ARBA" id="ARBA00023203"/>
    </source>
</evidence>
<evidence type="ECO:0000313" key="10">
    <source>
        <dbReference type="Proteomes" id="UP000001593"/>
    </source>
</evidence>
<dbReference type="InterPro" id="IPR005455">
    <property type="entry name" value="PFN_euk"/>
</dbReference>
<dbReference type="Pfam" id="PF00235">
    <property type="entry name" value="Profilin"/>
    <property type="match status" value="1"/>
</dbReference>
<dbReference type="PANTHER" id="PTHR11604:SF0">
    <property type="entry name" value="PROFILIN"/>
    <property type="match status" value="1"/>
</dbReference>
<evidence type="ECO:0000256" key="8">
    <source>
        <dbReference type="RuleBase" id="RU003909"/>
    </source>
</evidence>
<dbReference type="OrthoDB" id="421374at2759"/>
<dbReference type="Gene3D" id="3.30.450.30">
    <property type="entry name" value="Dynein light chain 2a, cytoplasmic"/>
    <property type="match status" value="1"/>
</dbReference>
<dbReference type="SMART" id="SM00392">
    <property type="entry name" value="PROF"/>
    <property type="match status" value="1"/>
</dbReference>
<gene>
    <name evidence="9" type="ORF">NEMVEDRAFT_v1g171063</name>
</gene>
<name>A7SIX3_NEMVE</name>
<dbReference type="PhylomeDB" id="A7SIX3"/>
<evidence type="ECO:0000256" key="4">
    <source>
        <dbReference type="ARBA" id="ARBA00022490"/>
    </source>
</evidence>
<keyword evidence="5 8" id="KW-0009">Actin-binding</keyword>
<organism evidence="9 10">
    <name type="scientific">Nematostella vectensis</name>
    <name type="common">Starlet sea anemone</name>
    <dbReference type="NCBI Taxonomy" id="45351"/>
    <lineage>
        <taxon>Eukaryota</taxon>
        <taxon>Metazoa</taxon>
        <taxon>Cnidaria</taxon>
        <taxon>Anthozoa</taxon>
        <taxon>Hexacorallia</taxon>
        <taxon>Actiniaria</taxon>
        <taxon>Edwardsiidae</taxon>
        <taxon>Nematostella</taxon>
    </lineage>
</organism>
<dbReference type="PROSITE" id="PS00414">
    <property type="entry name" value="PROFILIN"/>
    <property type="match status" value="1"/>
</dbReference>
<dbReference type="PRINTS" id="PR00392">
    <property type="entry name" value="PROFILIN"/>
</dbReference>
<evidence type="ECO:0000256" key="1">
    <source>
        <dbReference type="ARBA" id="ARBA00004245"/>
    </source>
</evidence>
<evidence type="ECO:0000256" key="7">
    <source>
        <dbReference type="RuleBase" id="RU003908"/>
    </source>
</evidence>
<proteinExistence type="inferred from homology"/>
<dbReference type="HOGENOM" id="CLU_120772_1_1_1"/>
<dbReference type="PRINTS" id="PR01640">
    <property type="entry name" value="PROFILINPLNT"/>
</dbReference>